<dbReference type="RefSeq" id="WP_055244963.1">
    <property type="nucleotide sequence ID" value="NZ_CABIWA010000012.1"/>
</dbReference>
<dbReference type="InterPro" id="IPR001851">
    <property type="entry name" value="ABC_transp_permease"/>
</dbReference>
<keyword evidence="4 6" id="KW-1133">Transmembrane helix</keyword>
<feature type="transmembrane region" description="Helical" evidence="6">
    <location>
        <begin position="135"/>
        <end position="153"/>
    </location>
</feature>
<feature type="transmembrane region" description="Helical" evidence="6">
    <location>
        <begin position="296"/>
        <end position="316"/>
    </location>
</feature>
<dbReference type="GO" id="GO:0005886">
    <property type="term" value="C:plasma membrane"/>
    <property type="evidence" value="ECO:0007669"/>
    <property type="project" value="UniProtKB-SubCell"/>
</dbReference>
<feature type="transmembrane region" description="Helical" evidence="6">
    <location>
        <begin position="259"/>
        <end position="284"/>
    </location>
</feature>
<keyword evidence="3 6" id="KW-0812">Transmembrane</keyword>
<dbReference type="EMBL" id="CZBE01000009">
    <property type="protein sequence ID" value="CUP67756.1"/>
    <property type="molecule type" value="Genomic_DNA"/>
</dbReference>
<keyword evidence="2" id="KW-1003">Cell membrane</keyword>
<dbReference type="PANTHER" id="PTHR30482:SF10">
    <property type="entry name" value="HIGH-AFFINITY BRANCHED-CHAIN AMINO ACID TRANSPORT PROTEIN BRAE"/>
    <property type="match status" value="1"/>
</dbReference>
<evidence type="ECO:0000256" key="2">
    <source>
        <dbReference type="ARBA" id="ARBA00022475"/>
    </source>
</evidence>
<gene>
    <name evidence="7" type="ORF">ERS852551_01567</name>
</gene>
<dbReference type="InterPro" id="IPR043428">
    <property type="entry name" value="LivM-like"/>
</dbReference>
<comment type="subcellular location">
    <subcellularLocation>
        <location evidence="1">Cell membrane</location>
        <topology evidence="1">Multi-pass membrane protein</topology>
    </subcellularLocation>
</comment>
<evidence type="ECO:0000256" key="5">
    <source>
        <dbReference type="ARBA" id="ARBA00023136"/>
    </source>
</evidence>
<reference evidence="7 8" key="1">
    <citation type="submission" date="2015-09" db="EMBL/GenBank/DDBJ databases">
        <authorList>
            <consortium name="Pathogen Informatics"/>
        </authorList>
    </citation>
    <scope>NUCLEOTIDE SEQUENCE [LARGE SCALE GENOMIC DNA]</scope>
    <source>
        <strain evidence="7 8">2789STDY5834939</strain>
    </source>
</reference>
<dbReference type="CDD" id="cd06581">
    <property type="entry name" value="TM_PBP1_LivM_like"/>
    <property type="match status" value="1"/>
</dbReference>
<evidence type="ECO:0000313" key="8">
    <source>
        <dbReference type="Proteomes" id="UP000095765"/>
    </source>
</evidence>
<evidence type="ECO:0000256" key="4">
    <source>
        <dbReference type="ARBA" id="ARBA00022989"/>
    </source>
</evidence>
<dbReference type="Pfam" id="PF02653">
    <property type="entry name" value="BPD_transp_2"/>
    <property type="match status" value="1"/>
</dbReference>
<feature type="transmembrane region" description="Helical" evidence="6">
    <location>
        <begin position="105"/>
        <end position="128"/>
    </location>
</feature>
<evidence type="ECO:0000256" key="6">
    <source>
        <dbReference type="SAM" id="Phobius"/>
    </source>
</evidence>
<evidence type="ECO:0000313" key="7">
    <source>
        <dbReference type="EMBL" id="CUP67756.1"/>
    </source>
</evidence>
<keyword evidence="5 6" id="KW-0472">Membrane</keyword>
<organism evidence="7 8">
    <name type="scientific">Anaerotruncus colihominis</name>
    <dbReference type="NCBI Taxonomy" id="169435"/>
    <lineage>
        <taxon>Bacteria</taxon>
        <taxon>Bacillati</taxon>
        <taxon>Bacillota</taxon>
        <taxon>Clostridia</taxon>
        <taxon>Eubacteriales</taxon>
        <taxon>Oscillospiraceae</taxon>
        <taxon>Anaerotruncus</taxon>
    </lineage>
</organism>
<dbReference type="PANTHER" id="PTHR30482">
    <property type="entry name" value="HIGH-AFFINITY BRANCHED-CHAIN AMINO ACID TRANSPORT SYSTEM PERMEASE"/>
    <property type="match status" value="1"/>
</dbReference>
<name>A0A174Q7G5_9FIRM</name>
<dbReference type="Proteomes" id="UP000095765">
    <property type="component" value="Unassembled WGS sequence"/>
</dbReference>
<protein>
    <submittedName>
        <fullName evidence="7">Leucine/isoleucine/valine transporter permease subunit</fullName>
    </submittedName>
</protein>
<feature type="transmembrane region" description="Helical" evidence="6">
    <location>
        <begin position="38"/>
        <end position="59"/>
    </location>
</feature>
<evidence type="ECO:0000256" key="1">
    <source>
        <dbReference type="ARBA" id="ARBA00004651"/>
    </source>
</evidence>
<sequence length="347" mass="36891">MASKRGKTYFSYLVNLVCVVLLFIVLTALMKAGVINTYWAGVIMLIMINIILATSLNLTTGVLGQIALGHAGFMSVGAYAAAIFSMKIAEAAKLVENGAPTAAGFGTFLASLVVAGVVAAIFGLIVGIPALRLKGDYLAIITLGFGEIIRVIIENVEFTGGAQGLSGIPKLSNFNTVYWVTALTIAVLFAFGRSRHGRAIIAIREDDIASEASGIPNTYYKVLAFTISAFFAGVAGAVYAQQMQVLGAKTFNFMRSIDILVIVVLGGLGSLTGSIIAAVGLTVLPEALRGFSEYRMLIYSVALIVVMIFKPSGLLGTREFSMSSLLRWLRHPQFKRKKEAAERGSGK</sequence>
<feature type="transmembrane region" description="Helical" evidence="6">
    <location>
        <begin position="12"/>
        <end position="32"/>
    </location>
</feature>
<evidence type="ECO:0000256" key="3">
    <source>
        <dbReference type="ARBA" id="ARBA00022692"/>
    </source>
</evidence>
<dbReference type="OrthoDB" id="9789927at2"/>
<feature type="transmembrane region" description="Helical" evidence="6">
    <location>
        <begin position="173"/>
        <end position="191"/>
    </location>
</feature>
<proteinExistence type="predicted"/>
<accession>A0A174Q7G5</accession>
<dbReference type="AlphaFoldDB" id="A0A174Q7G5"/>
<feature type="transmembrane region" description="Helical" evidence="6">
    <location>
        <begin position="66"/>
        <end position="85"/>
    </location>
</feature>
<dbReference type="GO" id="GO:0015658">
    <property type="term" value="F:branched-chain amino acid transmembrane transporter activity"/>
    <property type="evidence" value="ECO:0007669"/>
    <property type="project" value="InterPro"/>
</dbReference>
<feature type="transmembrane region" description="Helical" evidence="6">
    <location>
        <begin position="219"/>
        <end position="239"/>
    </location>
</feature>